<evidence type="ECO:0000259" key="2">
    <source>
        <dbReference type="Pfam" id="PF09832"/>
    </source>
</evidence>
<protein>
    <submittedName>
        <fullName evidence="3">DUF2059 domain-containing protein</fullName>
    </submittedName>
</protein>
<evidence type="ECO:0000256" key="1">
    <source>
        <dbReference type="SAM" id="SignalP"/>
    </source>
</evidence>
<dbReference type="Proteomes" id="UP000308891">
    <property type="component" value="Unassembled WGS sequence"/>
</dbReference>
<organism evidence="3 4">
    <name type="scientific">Crenobacter intestini</name>
    <dbReference type="NCBI Taxonomy" id="2563443"/>
    <lineage>
        <taxon>Bacteria</taxon>
        <taxon>Pseudomonadati</taxon>
        <taxon>Pseudomonadota</taxon>
        <taxon>Betaproteobacteria</taxon>
        <taxon>Neisseriales</taxon>
        <taxon>Neisseriaceae</taxon>
        <taxon>Crenobacter</taxon>
    </lineage>
</organism>
<dbReference type="Pfam" id="PF09832">
    <property type="entry name" value="DUF2059"/>
    <property type="match status" value="1"/>
</dbReference>
<dbReference type="AlphaFoldDB" id="A0A4T0UP64"/>
<gene>
    <name evidence="3" type="ORF">E5K04_12055</name>
</gene>
<feature type="chain" id="PRO_5020446079" evidence="1">
    <location>
        <begin position="25"/>
        <end position="181"/>
    </location>
</feature>
<reference evidence="3 4" key="1">
    <citation type="submission" date="2019-04" db="EMBL/GenBank/DDBJ databases">
        <title>Crenobacter sp. nov.</title>
        <authorList>
            <person name="Shi S."/>
        </authorList>
    </citation>
    <scope>NUCLEOTIDE SEQUENCE [LARGE SCALE GENOMIC DNA]</scope>
    <source>
        <strain evidence="3 4">GY 70310</strain>
    </source>
</reference>
<dbReference type="InterPro" id="IPR018637">
    <property type="entry name" value="DUF2059"/>
</dbReference>
<keyword evidence="1" id="KW-0732">Signal</keyword>
<comment type="caution">
    <text evidence="3">The sequence shown here is derived from an EMBL/GenBank/DDBJ whole genome shotgun (WGS) entry which is preliminary data.</text>
</comment>
<dbReference type="RefSeq" id="WP_136554419.1">
    <property type="nucleotide sequence ID" value="NZ_STGJ01000013.1"/>
</dbReference>
<keyword evidence="4" id="KW-1185">Reference proteome</keyword>
<feature type="signal peptide" evidence="1">
    <location>
        <begin position="1"/>
        <end position="24"/>
    </location>
</feature>
<feature type="domain" description="DUF2059" evidence="2">
    <location>
        <begin position="106"/>
        <end position="162"/>
    </location>
</feature>
<dbReference type="OrthoDB" id="8589964at2"/>
<accession>A0A4T0UP64</accession>
<dbReference type="EMBL" id="STGJ01000013">
    <property type="protein sequence ID" value="TIC80560.1"/>
    <property type="molecule type" value="Genomic_DNA"/>
</dbReference>
<proteinExistence type="predicted"/>
<sequence>MFTQRRLAALLSAVVLAAPMMAQAAPAADTAAVKELVQATNMQNMLPALAQRAFSASLPMLEKYLVDNKIKLTPAQQKKMQDGMKGYAETQGKLVKDYFDAASTKQQFEQALVKQYGEAFTTEEVKQVTAFVKSPAGQKWAQTNEQVMTKVAAETMKGAEKALSGKMEAAAANYAKSVVGK</sequence>
<name>A0A4T0UP64_9NEIS</name>
<evidence type="ECO:0000313" key="3">
    <source>
        <dbReference type="EMBL" id="TIC80560.1"/>
    </source>
</evidence>
<evidence type="ECO:0000313" key="4">
    <source>
        <dbReference type="Proteomes" id="UP000308891"/>
    </source>
</evidence>